<evidence type="ECO:0000256" key="1">
    <source>
        <dbReference type="SAM" id="Phobius"/>
    </source>
</evidence>
<dbReference type="AlphaFoldDB" id="A0A0A2A5F9"/>
<dbReference type="RefSeq" id="WP_032527334.1">
    <property type="nucleotide sequence ID" value="NZ_CP138951.1"/>
</dbReference>
<evidence type="ECO:0000313" key="3">
    <source>
        <dbReference type="Proteomes" id="UP000030445"/>
    </source>
</evidence>
<proteinExistence type="predicted"/>
<dbReference type="OrthoDB" id="542079at2"/>
<name>A0A0A2A5F9_PROMR</name>
<evidence type="ECO:0000313" key="2">
    <source>
        <dbReference type="EMBL" id="KGF97112.1"/>
    </source>
</evidence>
<dbReference type="STRING" id="74545.EU96_1753"/>
<keyword evidence="1" id="KW-0812">Transmembrane</keyword>
<comment type="caution">
    <text evidence="2">The sequence shown here is derived from an EMBL/GenBank/DDBJ whole genome shotgun (WGS) entry which is preliminary data.</text>
</comment>
<protein>
    <submittedName>
        <fullName evidence="2">Uncharacterized protein</fullName>
    </submittedName>
</protein>
<dbReference type="EMBL" id="JNAM01000011">
    <property type="protein sequence ID" value="KGF97112.1"/>
    <property type="molecule type" value="Genomic_DNA"/>
</dbReference>
<feature type="transmembrane region" description="Helical" evidence="1">
    <location>
        <begin position="17"/>
        <end position="41"/>
    </location>
</feature>
<keyword evidence="1" id="KW-1133">Transmembrane helix</keyword>
<dbReference type="eggNOG" id="ENOG5030VPF">
    <property type="taxonomic scope" value="Bacteria"/>
</dbReference>
<keyword evidence="1" id="KW-0472">Membrane</keyword>
<reference evidence="3" key="1">
    <citation type="journal article" date="2014" name="Sci. Data">
        <title>Genomes of diverse isolates of the marine cyanobacterium Prochlorococcus.</title>
        <authorList>
            <person name="Biller S."/>
            <person name="Berube P."/>
            <person name="Thompson J."/>
            <person name="Kelly L."/>
            <person name="Roggensack S."/>
            <person name="Awad L."/>
            <person name="Roache-Johnson K."/>
            <person name="Ding H."/>
            <person name="Giovannoni S.J."/>
            <person name="Moore L.R."/>
            <person name="Chisholm S.W."/>
        </authorList>
    </citation>
    <scope>NUCLEOTIDE SEQUENCE [LARGE SCALE GENOMIC DNA]</scope>
    <source>
        <strain evidence="3">MIT 9302</strain>
    </source>
</reference>
<organism evidence="2 3">
    <name type="scientific">Prochlorococcus marinus str. MIT 9302</name>
    <dbReference type="NCBI Taxonomy" id="74545"/>
    <lineage>
        <taxon>Bacteria</taxon>
        <taxon>Bacillati</taxon>
        <taxon>Cyanobacteriota</taxon>
        <taxon>Cyanophyceae</taxon>
        <taxon>Synechococcales</taxon>
        <taxon>Prochlorococcaceae</taxon>
        <taxon>Prochlorococcus</taxon>
    </lineage>
</organism>
<accession>A0A0A2A5F9</accession>
<gene>
    <name evidence="2" type="ORF">EU96_1753</name>
</gene>
<dbReference type="Proteomes" id="UP000030445">
    <property type="component" value="Unassembled WGS sequence"/>
</dbReference>
<sequence>MSFVIIFGTSNWVPTDYLIYLVLIMGGLLTAGVAMSVFSFYEDHYWGDENFRNQLRFHPLNRNLSNKIQGKL</sequence>